<dbReference type="PIRSF" id="PIRSF000098">
    <property type="entry name" value="Homoser_dehydrog"/>
    <property type="match status" value="1"/>
</dbReference>
<dbReference type="NCBIfam" id="NF004976">
    <property type="entry name" value="PRK06349.1"/>
    <property type="match status" value="1"/>
</dbReference>
<reference evidence="16 17" key="1">
    <citation type="journal article" date="2016" name="Nat. Commun.">
        <title>Thousands of microbial genomes shed light on interconnected biogeochemical processes in an aquifer system.</title>
        <authorList>
            <person name="Anantharaman K."/>
            <person name="Brown C.T."/>
            <person name="Hug L.A."/>
            <person name="Sharon I."/>
            <person name="Castelle C.J."/>
            <person name="Probst A.J."/>
            <person name="Thomas B.C."/>
            <person name="Singh A."/>
            <person name="Wilkins M.J."/>
            <person name="Karaoz U."/>
            <person name="Brodie E.L."/>
            <person name="Williams K.H."/>
            <person name="Hubbard S.S."/>
            <person name="Banfield J.F."/>
        </authorList>
    </citation>
    <scope>NUCLEOTIDE SEQUENCE [LARGE SCALE GENOMIC DNA]</scope>
</reference>
<dbReference type="SUPFAM" id="SSF55347">
    <property type="entry name" value="Glyceraldehyde-3-phosphate dehydrogenase-like, C-terminal domain"/>
    <property type="match status" value="1"/>
</dbReference>
<dbReference type="EMBL" id="MFYX01000078">
    <property type="protein sequence ID" value="OGK03984.1"/>
    <property type="molecule type" value="Genomic_DNA"/>
</dbReference>
<organism evidence="16 17">
    <name type="scientific">Candidatus Raymondbacteria bacterium RIFOXYD12_FULL_49_13</name>
    <dbReference type="NCBI Taxonomy" id="1817890"/>
    <lineage>
        <taxon>Bacteria</taxon>
        <taxon>Raymondiibacteriota</taxon>
    </lineage>
</organism>
<comment type="similarity">
    <text evidence="3 14">Belongs to the homoserine dehydrogenase family.</text>
</comment>
<dbReference type="Gene3D" id="3.30.70.260">
    <property type="match status" value="1"/>
</dbReference>
<evidence type="ECO:0000256" key="5">
    <source>
        <dbReference type="ARBA" id="ARBA00013376"/>
    </source>
</evidence>
<dbReference type="InterPro" id="IPR001342">
    <property type="entry name" value="HDH_cat"/>
</dbReference>
<evidence type="ECO:0000256" key="10">
    <source>
        <dbReference type="ARBA" id="ARBA00023167"/>
    </source>
</evidence>
<dbReference type="InterPro" id="IPR005106">
    <property type="entry name" value="Asp/hSer_DH_NAD-bd"/>
</dbReference>
<evidence type="ECO:0000256" key="8">
    <source>
        <dbReference type="ARBA" id="ARBA00022857"/>
    </source>
</evidence>
<dbReference type="FunFam" id="3.30.360.10:FF:000005">
    <property type="entry name" value="Homoserine dehydrogenase"/>
    <property type="match status" value="1"/>
</dbReference>
<dbReference type="Pfam" id="PF00742">
    <property type="entry name" value="Homoserine_dh"/>
    <property type="match status" value="1"/>
</dbReference>
<dbReference type="UniPathway" id="UPA00050">
    <property type="reaction ID" value="UER00063"/>
</dbReference>
<comment type="caution">
    <text evidence="16">The sequence shown here is derived from an EMBL/GenBank/DDBJ whole genome shotgun (WGS) entry which is preliminary data.</text>
</comment>
<dbReference type="SUPFAM" id="SSF55021">
    <property type="entry name" value="ACT-like"/>
    <property type="match status" value="1"/>
</dbReference>
<evidence type="ECO:0000256" key="1">
    <source>
        <dbReference type="ARBA" id="ARBA00005056"/>
    </source>
</evidence>
<keyword evidence="7 13" id="KW-0791">Threonine biosynthesis</keyword>
<keyword evidence="9 13" id="KW-0560">Oxidoreductase</keyword>
<dbReference type="PROSITE" id="PS51671">
    <property type="entry name" value="ACT"/>
    <property type="match status" value="1"/>
</dbReference>
<dbReference type="Proteomes" id="UP000179243">
    <property type="component" value="Unassembled WGS sequence"/>
</dbReference>
<dbReference type="InterPro" id="IPR002912">
    <property type="entry name" value="ACT_dom"/>
</dbReference>
<comment type="pathway">
    <text evidence="2 13">Amino-acid biosynthesis; L-methionine biosynthesis via de novo pathway; L-homoserine from L-aspartate: step 3/3.</text>
</comment>
<name>A0A1F7FBC8_UNCRA</name>
<proteinExistence type="inferred from homology"/>
<evidence type="ECO:0000256" key="9">
    <source>
        <dbReference type="ARBA" id="ARBA00023002"/>
    </source>
</evidence>
<dbReference type="Pfam" id="PF01842">
    <property type="entry name" value="ACT"/>
    <property type="match status" value="1"/>
</dbReference>
<feature type="domain" description="ACT" evidence="15">
    <location>
        <begin position="353"/>
        <end position="432"/>
    </location>
</feature>
<comment type="catalytic activity">
    <reaction evidence="13">
        <text>L-homoserine + NADP(+) = L-aspartate 4-semialdehyde + NADPH + H(+)</text>
        <dbReference type="Rhea" id="RHEA:15761"/>
        <dbReference type="ChEBI" id="CHEBI:15378"/>
        <dbReference type="ChEBI" id="CHEBI:57476"/>
        <dbReference type="ChEBI" id="CHEBI:57783"/>
        <dbReference type="ChEBI" id="CHEBI:58349"/>
        <dbReference type="ChEBI" id="CHEBI:537519"/>
        <dbReference type="EC" id="1.1.1.3"/>
    </reaction>
</comment>
<dbReference type="InterPro" id="IPR036291">
    <property type="entry name" value="NAD(P)-bd_dom_sf"/>
</dbReference>
<dbReference type="SUPFAM" id="SSF51735">
    <property type="entry name" value="NAD(P)-binding Rossmann-fold domains"/>
    <property type="match status" value="1"/>
</dbReference>
<dbReference type="GO" id="GO:0004412">
    <property type="term" value="F:homoserine dehydrogenase activity"/>
    <property type="evidence" value="ECO:0007669"/>
    <property type="project" value="UniProtKB-EC"/>
</dbReference>
<evidence type="ECO:0000256" key="4">
    <source>
        <dbReference type="ARBA" id="ARBA00013213"/>
    </source>
</evidence>
<dbReference type="CDD" id="cd04881">
    <property type="entry name" value="ACT_HSDH-Hom"/>
    <property type="match status" value="1"/>
</dbReference>
<dbReference type="PANTHER" id="PTHR43331:SF1">
    <property type="entry name" value="HOMOSERINE DEHYDROGENASE"/>
    <property type="match status" value="1"/>
</dbReference>
<dbReference type="InterPro" id="IPR016204">
    <property type="entry name" value="HDH"/>
</dbReference>
<dbReference type="UniPathway" id="UPA00051">
    <property type="reaction ID" value="UER00465"/>
</dbReference>
<evidence type="ECO:0000256" key="13">
    <source>
        <dbReference type="RuleBase" id="RU000579"/>
    </source>
</evidence>
<feature type="active site" description="Proton donor" evidence="11">
    <location>
        <position position="207"/>
    </location>
</feature>
<gene>
    <name evidence="16" type="ORF">A2519_04650</name>
</gene>
<evidence type="ECO:0000256" key="2">
    <source>
        <dbReference type="ARBA" id="ARBA00005062"/>
    </source>
</evidence>
<dbReference type="Gene3D" id="3.30.360.10">
    <property type="entry name" value="Dihydrodipicolinate Reductase, domain 2"/>
    <property type="match status" value="1"/>
</dbReference>
<dbReference type="AlphaFoldDB" id="A0A1F7FBC8"/>
<dbReference type="GO" id="GO:0009088">
    <property type="term" value="P:threonine biosynthetic process"/>
    <property type="evidence" value="ECO:0007669"/>
    <property type="project" value="UniProtKB-UniPathway"/>
</dbReference>
<evidence type="ECO:0000256" key="11">
    <source>
        <dbReference type="PIRSR" id="PIRSR000098-1"/>
    </source>
</evidence>
<evidence type="ECO:0000313" key="16">
    <source>
        <dbReference type="EMBL" id="OGK03984.1"/>
    </source>
</evidence>
<keyword evidence="10 13" id="KW-0486">Methionine biosynthesis</keyword>
<dbReference type="Pfam" id="PF03447">
    <property type="entry name" value="NAD_binding_3"/>
    <property type="match status" value="1"/>
</dbReference>
<evidence type="ECO:0000259" key="15">
    <source>
        <dbReference type="PROSITE" id="PS51671"/>
    </source>
</evidence>
<evidence type="ECO:0000256" key="7">
    <source>
        <dbReference type="ARBA" id="ARBA00022697"/>
    </source>
</evidence>
<dbReference type="Gene3D" id="3.40.50.720">
    <property type="entry name" value="NAD(P)-binding Rossmann-like Domain"/>
    <property type="match status" value="1"/>
</dbReference>
<feature type="binding site" evidence="12">
    <location>
        <position position="192"/>
    </location>
    <ligand>
        <name>L-homoserine</name>
        <dbReference type="ChEBI" id="CHEBI:57476"/>
    </ligand>
</feature>
<keyword evidence="8 12" id="KW-0521">NADP</keyword>
<evidence type="ECO:0000256" key="12">
    <source>
        <dbReference type="PIRSR" id="PIRSR000098-2"/>
    </source>
</evidence>
<feature type="binding site" evidence="12">
    <location>
        <position position="107"/>
    </location>
    <ligand>
        <name>NADPH</name>
        <dbReference type="ChEBI" id="CHEBI:57783"/>
    </ligand>
</feature>
<dbReference type="PANTHER" id="PTHR43331">
    <property type="entry name" value="HOMOSERINE DEHYDROGENASE"/>
    <property type="match status" value="1"/>
</dbReference>
<dbReference type="GO" id="GO:0050661">
    <property type="term" value="F:NADP binding"/>
    <property type="evidence" value="ECO:0007669"/>
    <property type="project" value="InterPro"/>
</dbReference>
<evidence type="ECO:0000313" key="17">
    <source>
        <dbReference type="Proteomes" id="UP000179243"/>
    </source>
</evidence>
<comment type="pathway">
    <text evidence="1 13">Amino-acid biosynthesis; L-threonine biosynthesis; L-threonine from L-aspartate: step 3/5.</text>
</comment>
<protein>
    <recommendedName>
        <fullName evidence="5 13">Homoserine dehydrogenase</fullName>
        <ecNumber evidence="4 13">1.1.1.3</ecNumber>
    </recommendedName>
</protein>
<evidence type="ECO:0000256" key="3">
    <source>
        <dbReference type="ARBA" id="ARBA00006753"/>
    </source>
</evidence>
<evidence type="ECO:0000256" key="6">
    <source>
        <dbReference type="ARBA" id="ARBA00022605"/>
    </source>
</evidence>
<dbReference type="InterPro" id="IPR045865">
    <property type="entry name" value="ACT-like_dom_sf"/>
</dbReference>
<dbReference type="InterPro" id="IPR019811">
    <property type="entry name" value="HDH_CS"/>
</dbReference>
<evidence type="ECO:0000256" key="14">
    <source>
        <dbReference type="RuleBase" id="RU004171"/>
    </source>
</evidence>
<accession>A0A1F7FBC8</accession>
<dbReference type="PROSITE" id="PS01042">
    <property type="entry name" value="HOMOSER_DHGENASE"/>
    <property type="match status" value="1"/>
</dbReference>
<dbReference type="EC" id="1.1.1.3" evidence="4 13"/>
<sequence length="437" mass="47055">MKKKPFRIGIVGFGTVGRGTAQILLLERERMARQAGVDIELARIADVRTDLGDTLGLGPGVFTTDFRAIINDPSIDVVVELVGGTTIAASVITETLKAGKHAVTANKALLAEQGNLLFAMAREQERMIGFEAAVCGGIPVIRSLREGLAGNTIQSLFGIVNGTANFILSKMRFEKLTFKAALKEAQRLGFAEADPTFDIKGIDSAHKISILASLAFGQFYRYQDFHIEGITAISDLDITYAEEMGYVIKLLGVAIMTPSGRPFISIAPTLIPADEILAAVNYEYNGVFIKGNFVGHTLYTGKGAGGLPTGSAVVSDIVHIARYGACEKDYLLMYPDGVHGSVVSIDEIEAEYYIRLTAFDKPGVMAKISGVLGAHGISIATLMQKESTVKGDAIIVIKTHASLSRNVRSALDEVNRLDVTVEKAVKLRIINDLYKQQ</sequence>
<dbReference type="GO" id="GO:0009086">
    <property type="term" value="P:methionine biosynthetic process"/>
    <property type="evidence" value="ECO:0007669"/>
    <property type="project" value="UniProtKB-KW"/>
</dbReference>
<keyword evidence="6 13" id="KW-0028">Amino-acid biosynthesis</keyword>